<proteinExistence type="predicted"/>
<dbReference type="InterPro" id="IPR011009">
    <property type="entry name" value="Kinase-like_dom_sf"/>
</dbReference>
<reference evidence="2" key="1">
    <citation type="submission" date="2018-04" db="EMBL/GenBank/DDBJ databases">
        <title>Whole genome sequencing of Hypsizygus marmoreus.</title>
        <authorList>
            <person name="Choi I.-G."/>
            <person name="Min B."/>
            <person name="Kim J.-G."/>
            <person name="Kim S."/>
            <person name="Oh Y.-L."/>
            <person name="Kong W.-S."/>
            <person name="Park H."/>
            <person name="Jeong J."/>
            <person name="Song E.-S."/>
        </authorList>
    </citation>
    <scope>NUCLEOTIDE SEQUENCE [LARGE SCALE GENOMIC DNA]</scope>
    <source>
        <strain evidence="2">51987-8</strain>
    </source>
</reference>
<dbReference type="EMBL" id="LUEZ02000184">
    <property type="protein sequence ID" value="RDB15333.1"/>
    <property type="molecule type" value="Genomic_DNA"/>
</dbReference>
<gene>
    <name evidence="2" type="ORF">Hypma_004778</name>
</gene>
<accession>A0A369J6K1</accession>
<organism evidence="2 3">
    <name type="scientific">Hypsizygus marmoreus</name>
    <name type="common">White beech mushroom</name>
    <name type="synonym">Agaricus marmoreus</name>
    <dbReference type="NCBI Taxonomy" id="39966"/>
    <lineage>
        <taxon>Eukaryota</taxon>
        <taxon>Fungi</taxon>
        <taxon>Dikarya</taxon>
        <taxon>Basidiomycota</taxon>
        <taxon>Agaricomycotina</taxon>
        <taxon>Agaricomycetes</taxon>
        <taxon>Agaricomycetidae</taxon>
        <taxon>Agaricales</taxon>
        <taxon>Tricholomatineae</taxon>
        <taxon>Lyophyllaceae</taxon>
        <taxon>Hypsizygus</taxon>
    </lineage>
</organism>
<feature type="domain" description="Fungal-type protein kinase" evidence="1">
    <location>
        <begin position="94"/>
        <end position="202"/>
    </location>
</feature>
<dbReference type="InterPro" id="IPR040976">
    <property type="entry name" value="Pkinase_fungal"/>
</dbReference>
<dbReference type="PANTHER" id="PTHR38248">
    <property type="entry name" value="FUNK1 6"/>
    <property type="match status" value="1"/>
</dbReference>
<dbReference type="OrthoDB" id="2747778at2759"/>
<dbReference type="AlphaFoldDB" id="A0A369J6K1"/>
<sequence>MYSGPGTEAKALGGALLTKARFLCYRDDPNPICSNKLYVVEDSSRPGQAATELATDGNIATISPALAYKNSTKHEPRNAPKCLPGHLRLRYIHNLSCSKPLSSFSSSKEMMVAVYDAYVAHHDAFRLCNILHRDIGVKNIIIKRDGRGALIDWDIAHEVVCKPPRQRSGTWQFMSTLALEFPNEPHTLQDELESFVLVALYLILRHLRHSEIVLGVAYAMDKIFDSITILEDGATLGGYGKRSVLSDGTWIGVDFTVTDNEPLTEWLYTVMEIVAQWHNYYFASRIEEARRANASRCRMQDSCVLRFEDLALKDHGSLERTWKEALARCDWPSDDKLVDHLLTS</sequence>
<evidence type="ECO:0000259" key="1">
    <source>
        <dbReference type="Pfam" id="PF17667"/>
    </source>
</evidence>
<dbReference type="Pfam" id="PF17667">
    <property type="entry name" value="Pkinase_fungal"/>
    <property type="match status" value="1"/>
</dbReference>
<evidence type="ECO:0000313" key="2">
    <source>
        <dbReference type="EMBL" id="RDB15333.1"/>
    </source>
</evidence>
<dbReference type="Gene3D" id="1.10.510.10">
    <property type="entry name" value="Transferase(Phosphotransferase) domain 1"/>
    <property type="match status" value="1"/>
</dbReference>
<dbReference type="Proteomes" id="UP000076154">
    <property type="component" value="Unassembled WGS sequence"/>
</dbReference>
<dbReference type="InParanoid" id="A0A369J6K1"/>
<comment type="caution">
    <text evidence="2">The sequence shown here is derived from an EMBL/GenBank/DDBJ whole genome shotgun (WGS) entry which is preliminary data.</text>
</comment>
<dbReference type="SUPFAM" id="SSF56112">
    <property type="entry name" value="Protein kinase-like (PK-like)"/>
    <property type="match status" value="1"/>
</dbReference>
<name>A0A369J6K1_HYPMA</name>
<evidence type="ECO:0000313" key="3">
    <source>
        <dbReference type="Proteomes" id="UP000076154"/>
    </source>
</evidence>
<keyword evidence="3" id="KW-1185">Reference proteome</keyword>
<dbReference type="STRING" id="39966.A0A369J6K1"/>
<dbReference type="PANTHER" id="PTHR38248:SF2">
    <property type="entry name" value="FUNK1 11"/>
    <property type="match status" value="1"/>
</dbReference>
<protein>
    <recommendedName>
        <fullName evidence="1">Fungal-type protein kinase domain-containing protein</fullName>
    </recommendedName>
</protein>